<reference evidence="1 2" key="1">
    <citation type="submission" date="2018-06" db="EMBL/GenBank/DDBJ databases">
        <title>Freshwater and sediment microbial communities from various areas in North America, analyzing microbe dynamics in response to fracking.</title>
        <authorList>
            <person name="Lamendella R."/>
        </authorList>
    </citation>
    <scope>NUCLEOTIDE SEQUENCE [LARGE SCALE GENOMIC DNA]</scope>
    <source>
        <strain evidence="1 2">3b_TX</strain>
    </source>
</reference>
<dbReference type="InterPro" id="IPR036388">
    <property type="entry name" value="WH-like_DNA-bd_sf"/>
</dbReference>
<dbReference type="Pfam" id="PF21863">
    <property type="entry name" value="HTH_67"/>
    <property type="match status" value="1"/>
</dbReference>
<dbReference type="Gene3D" id="1.10.10.10">
    <property type="entry name" value="Winged helix-like DNA-binding domain superfamily/Winged helix DNA-binding domain"/>
    <property type="match status" value="1"/>
</dbReference>
<proteinExistence type="predicted"/>
<evidence type="ECO:0000313" key="2">
    <source>
        <dbReference type="Proteomes" id="UP000253509"/>
    </source>
</evidence>
<protein>
    <submittedName>
        <fullName evidence="1">Uncharacterized protein</fullName>
    </submittedName>
</protein>
<accession>A0A366IR19</accession>
<name>A0A366IR19_9MICO</name>
<sequence>MVSQRTLTIRTLSARLNSFHSLAYFSDAVAEACARAGVESRAAANIASRSAPLGPVGAGVVSAAFCNYSPAYIASIVPAVWESASPEALIGARFVGVSEHLRSLFGDRDDIALLTEAAGELSAALGEVVAGMDFSGRPLAAATAEALAGHDPGTAFERLWDLATVAREYRGDGHVASLVVAGIPGIEALLLDVATGASFRPRAAQRTRGHTDEEWHSAQDRLEAAGLITVGTDDRGHGLPTITEAGKELREQVEELTDATVRQAWEGLDDEQIESLLQPSRALIKVLGQSGVFPAGVFSPRRSG</sequence>
<dbReference type="SUPFAM" id="SSF46785">
    <property type="entry name" value="Winged helix' DNA-binding domain"/>
    <property type="match status" value="1"/>
</dbReference>
<dbReference type="EMBL" id="QNSB01000001">
    <property type="protein sequence ID" value="RBP74567.1"/>
    <property type="molecule type" value="Genomic_DNA"/>
</dbReference>
<gene>
    <name evidence="1" type="ORF">DFO65_101289</name>
</gene>
<dbReference type="InterPro" id="IPR036390">
    <property type="entry name" value="WH_DNA-bd_sf"/>
</dbReference>
<dbReference type="AlphaFoldDB" id="A0A366IR19"/>
<dbReference type="InterPro" id="IPR054058">
    <property type="entry name" value="HTH_67"/>
</dbReference>
<dbReference type="RefSeq" id="WP_113902621.1">
    <property type="nucleotide sequence ID" value="NZ_QNSB01000001.1"/>
</dbReference>
<dbReference type="NCBIfam" id="NF047719">
    <property type="entry name" value="SCO6745_fam_HTH"/>
    <property type="match status" value="1"/>
</dbReference>
<keyword evidence="2" id="KW-1185">Reference proteome</keyword>
<dbReference type="Proteomes" id="UP000253509">
    <property type="component" value="Unassembled WGS sequence"/>
</dbReference>
<comment type="caution">
    <text evidence="1">The sequence shown here is derived from an EMBL/GenBank/DDBJ whole genome shotgun (WGS) entry which is preliminary data.</text>
</comment>
<evidence type="ECO:0000313" key="1">
    <source>
        <dbReference type="EMBL" id="RBP74567.1"/>
    </source>
</evidence>
<organism evidence="1 2">
    <name type="scientific">Brevibacterium celere</name>
    <dbReference type="NCBI Taxonomy" id="225845"/>
    <lineage>
        <taxon>Bacteria</taxon>
        <taxon>Bacillati</taxon>
        <taxon>Actinomycetota</taxon>
        <taxon>Actinomycetes</taxon>
        <taxon>Micrococcales</taxon>
        <taxon>Brevibacteriaceae</taxon>
        <taxon>Brevibacterium</taxon>
    </lineage>
</organism>